<accession>K0CK33</accession>
<dbReference type="KEGG" id="adi:B5T_03652"/>
<dbReference type="PATRIC" id="fig|930169.3.peg.3605"/>
<dbReference type="InterPro" id="IPR016181">
    <property type="entry name" value="Acyl_CoA_acyltransferase"/>
</dbReference>
<dbReference type="HOGENOM" id="CLU_059353_0_0_6"/>
<reference evidence="1 2" key="1">
    <citation type="journal article" date="2012" name="J. Bacteriol.">
        <title>Complete genome sequence of Alcanivorax dieselolei type strain B5.</title>
        <authorList>
            <person name="Lai Q."/>
            <person name="Li W."/>
            <person name="Shao Z."/>
        </authorList>
    </citation>
    <scope>NUCLEOTIDE SEQUENCE [LARGE SCALE GENOMIC DNA]</scope>
    <source>
        <strain evidence="2">DSM 16502 / CGMCC 1.3690 / B-5</strain>
    </source>
</reference>
<keyword evidence="2" id="KW-1185">Reference proteome</keyword>
<protein>
    <recommendedName>
        <fullName evidence="3">BioF2-like acetyltransferase domain-containing protein</fullName>
    </recommendedName>
</protein>
<evidence type="ECO:0008006" key="3">
    <source>
        <dbReference type="Google" id="ProtNLM"/>
    </source>
</evidence>
<name>K0CK33_ALCDB</name>
<evidence type="ECO:0000313" key="2">
    <source>
        <dbReference type="Proteomes" id="UP000006286"/>
    </source>
</evidence>
<dbReference type="STRING" id="930169.B5T_03652"/>
<dbReference type="SUPFAM" id="SSF55729">
    <property type="entry name" value="Acyl-CoA N-acyltransferases (Nat)"/>
    <property type="match status" value="1"/>
</dbReference>
<sequence length="390" mass="43692">MLAVPIPEPLLPRYGETSVRLCPSVRTLDRHAWDALVSDSNFFNSHRWLASLEYAFGPQETLAVFGAGGLMAGCPVWKGQPDDALFNPSTLFGGLAGPWEEHFLWGGAYRATHNEPVVTVGSRRRSAQRLLLSALKQLATQRDQAGVILPYIPLHHALTLRRSHPETQIILHTAEAFQPISSGGLQATVSAWRKRYRSRTWSEISAFRNHGNAIEWSSLTPELEPVVARLVTSNRHKYGSQAGEAWMSRILSGQKQAGLHQNIILATARHGDRVTAVCVFYRFGKALHLRYFGSDYQHRDNDFRYFILGYYAPLDFAARQGFSVSHLSISALDAKAKRGGIVTPLAAVVMLRDGPLDPRLVAEHNLAIQHFYQSRYQHYTSTDWKLVNTP</sequence>
<dbReference type="eggNOG" id="COG3146">
    <property type="taxonomic scope" value="Bacteria"/>
</dbReference>
<proteinExistence type="predicted"/>
<gene>
    <name evidence="1" type="ordered locus">B5T_03652</name>
</gene>
<organism evidence="1 2">
    <name type="scientific">Alcanivorax dieselolei (strain DSM 16502 / CGMCC 1.3690 / MCCC 1A00001 / B-5)</name>
    <name type="common">Alloalcanivorax dieselolei</name>
    <dbReference type="NCBI Taxonomy" id="930169"/>
    <lineage>
        <taxon>Bacteria</taxon>
        <taxon>Pseudomonadati</taxon>
        <taxon>Pseudomonadota</taxon>
        <taxon>Gammaproteobacteria</taxon>
        <taxon>Oceanospirillales</taxon>
        <taxon>Alcanivoracaceae</taxon>
        <taxon>Alloalcanivorax</taxon>
    </lineage>
</organism>
<evidence type="ECO:0000313" key="1">
    <source>
        <dbReference type="EMBL" id="AFT71916.1"/>
    </source>
</evidence>
<dbReference type="RefSeq" id="WP_014995975.1">
    <property type="nucleotide sequence ID" value="NC_018691.1"/>
</dbReference>
<dbReference type="Proteomes" id="UP000006286">
    <property type="component" value="Chromosome"/>
</dbReference>
<dbReference type="EMBL" id="CP003466">
    <property type="protein sequence ID" value="AFT71916.1"/>
    <property type="molecule type" value="Genomic_DNA"/>
</dbReference>
<dbReference type="AlphaFoldDB" id="K0CK33"/>